<dbReference type="Proteomes" id="UP000032180">
    <property type="component" value="Chromosome 9"/>
</dbReference>
<reference evidence="2" key="3">
    <citation type="submission" date="2015-04" db="UniProtKB">
        <authorList>
            <consortium name="EnsemblPlants"/>
        </authorList>
    </citation>
    <scope>IDENTIFICATION</scope>
</reference>
<sequence>MWQDSLTIGQQCRPISQPPRGTAVDAARPARSPPGPIEKSAESPQPTEQINGRTNPIQRNAQETVSGGVPRWVGEQEGELTGSRRTGLVSSATGRKGRFFFLLMGNPGPEDGVLPTLLVAVVEEEGAEPEVEKKAADAGEGLAKAWALSLPADMATVAR</sequence>
<reference evidence="3" key="2">
    <citation type="submission" date="2013-12" db="EMBL/GenBank/DDBJ databases">
        <authorList>
            <person name="Yu Y."/>
            <person name="Lee S."/>
            <person name="de Baynast K."/>
            <person name="Wissotski M."/>
            <person name="Liu L."/>
            <person name="Talag J."/>
            <person name="Goicoechea J."/>
            <person name="Angelova A."/>
            <person name="Jetty R."/>
            <person name="Kudrna D."/>
            <person name="Golser W."/>
            <person name="Rivera L."/>
            <person name="Zhang J."/>
            <person name="Wing R."/>
        </authorList>
    </citation>
    <scope>NUCLEOTIDE SEQUENCE</scope>
</reference>
<evidence type="ECO:0000256" key="1">
    <source>
        <dbReference type="SAM" id="MobiDB-lite"/>
    </source>
</evidence>
<feature type="region of interest" description="Disordered" evidence="1">
    <location>
        <begin position="1"/>
        <end position="89"/>
    </location>
</feature>
<name>A0A0D9XE99_9ORYZ</name>
<dbReference type="Gramene" id="LPERR09G08650.1">
    <property type="protein sequence ID" value="LPERR09G08650.1"/>
    <property type="gene ID" value="LPERR09G08650"/>
</dbReference>
<evidence type="ECO:0000313" key="2">
    <source>
        <dbReference type="EnsemblPlants" id="LPERR09G08650.1"/>
    </source>
</evidence>
<reference evidence="2 3" key="1">
    <citation type="submission" date="2012-08" db="EMBL/GenBank/DDBJ databases">
        <title>Oryza genome evolution.</title>
        <authorList>
            <person name="Wing R.A."/>
        </authorList>
    </citation>
    <scope>NUCLEOTIDE SEQUENCE</scope>
</reference>
<keyword evidence="3" id="KW-1185">Reference proteome</keyword>
<organism evidence="2 3">
    <name type="scientific">Leersia perrieri</name>
    <dbReference type="NCBI Taxonomy" id="77586"/>
    <lineage>
        <taxon>Eukaryota</taxon>
        <taxon>Viridiplantae</taxon>
        <taxon>Streptophyta</taxon>
        <taxon>Embryophyta</taxon>
        <taxon>Tracheophyta</taxon>
        <taxon>Spermatophyta</taxon>
        <taxon>Magnoliopsida</taxon>
        <taxon>Liliopsida</taxon>
        <taxon>Poales</taxon>
        <taxon>Poaceae</taxon>
        <taxon>BOP clade</taxon>
        <taxon>Oryzoideae</taxon>
        <taxon>Oryzeae</taxon>
        <taxon>Oryzinae</taxon>
        <taxon>Leersia</taxon>
    </lineage>
</organism>
<dbReference type="HOGENOM" id="CLU_1663307_0_0_1"/>
<dbReference type="EnsemblPlants" id="LPERR09G08650.1">
    <property type="protein sequence ID" value="LPERR09G08650.1"/>
    <property type="gene ID" value="LPERR09G08650"/>
</dbReference>
<proteinExistence type="predicted"/>
<protein>
    <submittedName>
        <fullName evidence="2">Uncharacterized protein</fullName>
    </submittedName>
</protein>
<accession>A0A0D9XE99</accession>
<feature type="compositionally biased region" description="Polar residues" evidence="1">
    <location>
        <begin position="42"/>
        <end position="65"/>
    </location>
</feature>
<feature type="compositionally biased region" description="Polar residues" evidence="1">
    <location>
        <begin position="1"/>
        <end position="14"/>
    </location>
</feature>
<evidence type="ECO:0000313" key="3">
    <source>
        <dbReference type="Proteomes" id="UP000032180"/>
    </source>
</evidence>
<dbReference type="AlphaFoldDB" id="A0A0D9XE99"/>